<evidence type="ECO:0000256" key="3">
    <source>
        <dbReference type="ARBA" id="ARBA00017473"/>
    </source>
</evidence>
<dbReference type="EC" id="2.7.1.148" evidence="2 9"/>
<keyword evidence="5 9" id="KW-0547">Nucleotide-binding</keyword>
<dbReference type="GO" id="GO:0050515">
    <property type="term" value="F:4-(cytidine 5'-diphospho)-2-C-methyl-D-erythritol kinase activity"/>
    <property type="evidence" value="ECO:0007669"/>
    <property type="project" value="UniProtKB-UniRule"/>
</dbReference>
<dbReference type="GO" id="GO:0005524">
    <property type="term" value="F:ATP binding"/>
    <property type="evidence" value="ECO:0007669"/>
    <property type="project" value="UniProtKB-UniRule"/>
</dbReference>
<reference evidence="12 13" key="1">
    <citation type="submission" date="2019-02" db="EMBL/GenBank/DDBJ databases">
        <title>Complete Genome Sequence and Methylome Analysis of free living Spirochaetas.</title>
        <authorList>
            <person name="Fomenkov A."/>
            <person name="Dubinina G."/>
            <person name="Leshcheva N."/>
            <person name="Mikheeva N."/>
            <person name="Grabovich M."/>
            <person name="Vincze T."/>
            <person name="Roberts R.J."/>
        </authorList>
    </citation>
    <scope>NUCLEOTIDE SEQUENCE [LARGE SCALE GENOMIC DNA]</scope>
    <source>
        <strain evidence="12 13">K2</strain>
    </source>
</reference>
<dbReference type="PANTHER" id="PTHR43527">
    <property type="entry name" value="4-DIPHOSPHOCYTIDYL-2-C-METHYL-D-ERYTHRITOL KINASE, CHLOROPLASTIC"/>
    <property type="match status" value="1"/>
</dbReference>
<evidence type="ECO:0000256" key="2">
    <source>
        <dbReference type="ARBA" id="ARBA00012052"/>
    </source>
</evidence>
<dbReference type="NCBIfam" id="TIGR00154">
    <property type="entry name" value="ispE"/>
    <property type="match status" value="1"/>
</dbReference>
<dbReference type="EMBL" id="CP036150">
    <property type="protein sequence ID" value="QEN07757.1"/>
    <property type="molecule type" value="Genomic_DNA"/>
</dbReference>
<dbReference type="InterPro" id="IPR014721">
    <property type="entry name" value="Ribsml_uS5_D2-typ_fold_subgr"/>
</dbReference>
<dbReference type="Pfam" id="PF08544">
    <property type="entry name" value="GHMP_kinases_C"/>
    <property type="match status" value="1"/>
</dbReference>
<feature type="binding site" evidence="9">
    <location>
        <begin position="115"/>
        <end position="125"/>
    </location>
    <ligand>
        <name>ATP</name>
        <dbReference type="ChEBI" id="CHEBI:30616"/>
    </ligand>
</feature>
<keyword evidence="9" id="KW-0414">Isoprene biosynthesis</keyword>
<evidence type="ECO:0000313" key="13">
    <source>
        <dbReference type="Proteomes" id="UP000324209"/>
    </source>
</evidence>
<comment type="catalytic activity">
    <reaction evidence="9">
        <text>4-CDP-2-C-methyl-D-erythritol + ATP = 4-CDP-2-C-methyl-D-erythritol 2-phosphate + ADP + H(+)</text>
        <dbReference type="Rhea" id="RHEA:18437"/>
        <dbReference type="ChEBI" id="CHEBI:15378"/>
        <dbReference type="ChEBI" id="CHEBI:30616"/>
        <dbReference type="ChEBI" id="CHEBI:57823"/>
        <dbReference type="ChEBI" id="CHEBI:57919"/>
        <dbReference type="ChEBI" id="CHEBI:456216"/>
        <dbReference type="EC" id="2.7.1.148"/>
    </reaction>
</comment>
<evidence type="ECO:0000313" key="12">
    <source>
        <dbReference type="EMBL" id="QEN07757.1"/>
    </source>
</evidence>
<dbReference type="HAMAP" id="MF_00061">
    <property type="entry name" value="IspE"/>
    <property type="match status" value="1"/>
</dbReference>
<evidence type="ECO:0000256" key="5">
    <source>
        <dbReference type="ARBA" id="ARBA00022741"/>
    </source>
</evidence>
<feature type="domain" description="GHMP kinase N-terminal" evidence="10">
    <location>
        <begin position="87"/>
        <end position="162"/>
    </location>
</feature>
<dbReference type="PIRSF" id="PIRSF010376">
    <property type="entry name" value="IspE"/>
    <property type="match status" value="1"/>
</dbReference>
<dbReference type="KEGG" id="ock:EXM22_07055"/>
<feature type="domain" description="GHMP kinase C-terminal" evidence="11">
    <location>
        <begin position="246"/>
        <end position="298"/>
    </location>
</feature>
<evidence type="ECO:0000256" key="8">
    <source>
        <dbReference type="ARBA" id="ARBA00032554"/>
    </source>
</evidence>
<comment type="function">
    <text evidence="9">Catalyzes the phosphorylation of the position 2 hydroxy group of 4-diphosphocytidyl-2C-methyl-D-erythritol.</text>
</comment>
<dbReference type="UniPathway" id="UPA00056">
    <property type="reaction ID" value="UER00094"/>
</dbReference>
<feature type="active site" evidence="9">
    <location>
        <position position="157"/>
    </location>
</feature>
<dbReference type="InterPro" id="IPR006204">
    <property type="entry name" value="GHMP_kinase_N_dom"/>
</dbReference>
<comment type="pathway">
    <text evidence="9">Isoprenoid biosynthesis; isopentenyl diphosphate biosynthesis via DXP pathway; isopentenyl diphosphate from 1-deoxy-D-xylulose 5-phosphate: step 3/6.</text>
</comment>
<evidence type="ECO:0000256" key="7">
    <source>
        <dbReference type="ARBA" id="ARBA00022840"/>
    </source>
</evidence>
<dbReference type="InterPro" id="IPR013750">
    <property type="entry name" value="GHMP_kinase_C_dom"/>
</dbReference>
<evidence type="ECO:0000259" key="11">
    <source>
        <dbReference type="Pfam" id="PF08544"/>
    </source>
</evidence>
<dbReference type="GO" id="GO:0016114">
    <property type="term" value="P:terpenoid biosynthetic process"/>
    <property type="evidence" value="ECO:0007669"/>
    <property type="project" value="UniProtKB-UniRule"/>
</dbReference>
<proteinExistence type="inferred from homology"/>
<evidence type="ECO:0000256" key="1">
    <source>
        <dbReference type="ARBA" id="ARBA00009684"/>
    </source>
</evidence>
<dbReference type="Proteomes" id="UP000324209">
    <property type="component" value="Chromosome"/>
</dbReference>
<name>A0A5C1QJU4_9SPIO</name>
<feature type="active site" evidence="9">
    <location>
        <position position="32"/>
    </location>
</feature>
<dbReference type="Gene3D" id="3.30.230.10">
    <property type="match status" value="1"/>
</dbReference>
<evidence type="ECO:0000256" key="4">
    <source>
        <dbReference type="ARBA" id="ARBA00022679"/>
    </source>
</evidence>
<comment type="similarity">
    <text evidence="1 9">Belongs to the GHMP kinase family. IspE subfamily.</text>
</comment>
<keyword evidence="7 9" id="KW-0067">ATP-binding</keyword>
<dbReference type="Gene3D" id="3.30.70.890">
    <property type="entry name" value="GHMP kinase, C-terminal domain"/>
    <property type="match status" value="1"/>
</dbReference>
<dbReference type="GO" id="GO:0019288">
    <property type="term" value="P:isopentenyl diphosphate biosynthetic process, methylerythritol 4-phosphate pathway"/>
    <property type="evidence" value="ECO:0007669"/>
    <property type="project" value="UniProtKB-UniRule"/>
</dbReference>
<evidence type="ECO:0000256" key="9">
    <source>
        <dbReference type="HAMAP-Rule" id="MF_00061"/>
    </source>
</evidence>
<sequence length="317" mass="34897">MQPIITSIQEDAIILSEGMCPMRTVSIQAPAKINLHLQVGSLRPDGFHDICSLFQAVSFYDDIIMELTEKEGEIIIEGDFPCLPEDNLIFKTIELFRKNCSDQRGVKVRVTKRIPSEAGLGGGSSDAAAVLKGLMLLLEIHPGNHALFTMASQLGSDVPFFLKYPSAVVTGRGEILEDTGHVPSLYGVLVKGAGAGISTAAAYREIDHAFEKGILDQYVLTKEDMLKAYLHEKPEEWPFFNSFLETYRKESKPLEFISKLLYDAEAIFAGLSGSGSAMFGLFHSQRSAMNAEQSLKGQFPFVERINFLNSIPDAVVI</sequence>
<dbReference type="InterPro" id="IPR036554">
    <property type="entry name" value="GHMP_kinase_C_sf"/>
</dbReference>
<keyword evidence="13" id="KW-1185">Reference proteome</keyword>
<gene>
    <name evidence="9 12" type="primary">ispE</name>
    <name evidence="12" type="ORF">EXM22_07055</name>
</gene>
<keyword evidence="4 9" id="KW-0808">Transferase</keyword>
<dbReference type="SUPFAM" id="SSF55060">
    <property type="entry name" value="GHMP Kinase, C-terminal domain"/>
    <property type="match status" value="1"/>
</dbReference>
<dbReference type="AlphaFoldDB" id="A0A5C1QJU4"/>
<dbReference type="Pfam" id="PF00288">
    <property type="entry name" value="GHMP_kinases_N"/>
    <property type="match status" value="1"/>
</dbReference>
<dbReference type="OrthoDB" id="9809438at2"/>
<dbReference type="PANTHER" id="PTHR43527:SF2">
    <property type="entry name" value="4-DIPHOSPHOCYTIDYL-2-C-METHYL-D-ERYTHRITOL KINASE, CHLOROPLASTIC"/>
    <property type="match status" value="1"/>
</dbReference>
<evidence type="ECO:0000256" key="6">
    <source>
        <dbReference type="ARBA" id="ARBA00022777"/>
    </source>
</evidence>
<organism evidence="12 13">
    <name type="scientific">Oceanispirochaeta crateris</name>
    <dbReference type="NCBI Taxonomy" id="2518645"/>
    <lineage>
        <taxon>Bacteria</taxon>
        <taxon>Pseudomonadati</taxon>
        <taxon>Spirochaetota</taxon>
        <taxon>Spirochaetia</taxon>
        <taxon>Spirochaetales</taxon>
        <taxon>Spirochaetaceae</taxon>
        <taxon>Oceanispirochaeta</taxon>
    </lineage>
</organism>
<dbReference type="SUPFAM" id="SSF54211">
    <property type="entry name" value="Ribosomal protein S5 domain 2-like"/>
    <property type="match status" value="1"/>
</dbReference>
<dbReference type="InterPro" id="IPR020568">
    <property type="entry name" value="Ribosomal_Su5_D2-typ_SF"/>
</dbReference>
<accession>A0A5C1QJU4</accession>
<keyword evidence="6 9" id="KW-0418">Kinase</keyword>
<dbReference type="InterPro" id="IPR004424">
    <property type="entry name" value="IspE"/>
</dbReference>
<evidence type="ECO:0000259" key="10">
    <source>
        <dbReference type="Pfam" id="PF00288"/>
    </source>
</evidence>
<protein>
    <recommendedName>
        <fullName evidence="3 9">4-diphosphocytidyl-2-C-methyl-D-erythritol kinase</fullName>
        <shortName evidence="9">CMK</shortName>
        <ecNumber evidence="2 9">2.7.1.148</ecNumber>
    </recommendedName>
    <alternativeName>
        <fullName evidence="8 9">4-(cytidine-5'-diphospho)-2-C-methyl-D-erythritol kinase</fullName>
    </alternativeName>
</protein>